<accession>A0A3P4AW97</accession>
<feature type="signal peptide" evidence="1">
    <location>
        <begin position="1"/>
        <end position="38"/>
    </location>
</feature>
<evidence type="ECO:0000313" key="2">
    <source>
        <dbReference type="EMBL" id="VCU68324.1"/>
    </source>
</evidence>
<dbReference type="EMBL" id="UWPJ01000005">
    <property type="protein sequence ID" value="VCU68324.1"/>
    <property type="molecule type" value="Genomic_DNA"/>
</dbReference>
<dbReference type="SUPFAM" id="SSF63829">
    <property type="entry name" value="Calcium-dependent phosphotriesterase"/>
    <property type="match status" value="1"/>
</dbReference>
<evidence type="ECO:0000256" key="1">
    <source>
        <dbReference type="SAM" id="SignalP"/>
    </source>
</evidence>
<evidence type="ECO:0008006" key="4">
    <source>
        <dbReference type="Google" id="ProtNLM"/>
    </source>
</evidence>
<dbReference type="InterPro" id="IPR011042">
    <property type="entry name" value="6-blade_b-propeller_TolB-like"/>
</dbReference>
<keyword evidence="1" id="KW-0732">Signal</keyword>
<gene>
    <name evidence="2" type="ORF">PIGHUM_00375</name>
</gene>
<dbReference type="RefSeq" id="WP_124077543.1">
    <property type="nucleotide sequence ID" value="NZ_UWPJ01000005.1"/>
</dbReference>
<dbReference type="NCBIfam" id="TIGR03803">
    <property type="entry name" value="Gloeo_Verruco"/>
    <property type="match status" value="2"/>
</dbReference>
<dbReference type="Gene3D" id="2.120.10.30">
    <property type="entry name" value="TolB, C-terminal domain"/>
    <property type="match status" value="1"/>
</dbReference>
<keyword evidence="3" id="KW-1185">Reference proteome</keyword>
<protein>
    <recommendedName>
        <fullName evidence="4">Beta-propeller repeat protein</fullName>
    </recommendedName>
</protein>
<name>A0A3P4AW97_9BURK</name>
<reference evidence="2 3" key="1">
    <citation type="submission" date="2018-10" db="EMBL/GenBank/DDBJ databases">
        <authorList>
            <person name="Criscuolo A."/>
        </authorList>
    </citation>
    <scope>NUCLEOTIDE SEQUENCE [LARGE SCALE GENOMIC DNA]</scope>
    <source>
        <strain evidence="2">DnA1</strain>
    </source>
</reference>
<sequence>MTKPDSLLQFAPSTAARRCAWAFACAAALSGPASPAVAQTASSVQVNHLTSFHQYSETVSTSTSPEGWPGAQRPTSPPLYILHPTLNRGYLYGGFSGQNTNIARGIPSLRSGAGLYWLPTIPGVYERLSIDSRTHEVDDELYGRINGTPLQGKDGGLYGVMTSSLGERTNNYGSDGLATVGARYLFTATVDQGVVFRTDADGTHMTAVTAPGDLHSPNGALVMDANGDFYGVDKGPQGHGRVFKVTLSGTRGTVSTVHEFGAGPDGMPQIANGMVLGSDGRLYGVTAYDRGVPFQSGTPSADDTPTGTLYRIDPDLPGTFAVLHTFTLAEGEINVLDNVTHAHTAGSRGLSWVAEGPDGWLYGATTPACQGAYNADASWTSAGYAIGSSPQCGTHSRARTYGSLSYPYYDGPVPHGAVYRIRMDGTGGLQILHRFADTDGSAPRGPLAVGADGNVYGTTLTGGEHRHWPGPTTVGNLDRAATCDDLVLVSQQNACKAAGAENYDFLLNLGQSVTDGVLYRIVPARISVATDGTVQAGGFELLHSFKRDVDGLHPLGVAAGGDGRLYGVAANGGTAYKNASGADVAQDDEGTVFQVDLQGDTPSAGITLNIASAEIREGEPATLTWTSYQTRDCRAVSSADDWSGPIATEGSITLNKAGGTYRYSVVCTDTVKNTEVSSNLVTLYVGVPATTEDGNTVNYGNGGGGALALALLAPLALLCGRRRVRS</sequence>
<organism evidence="2 3">
    <name type="scientific">Pigmentiphaga humi</name>
    <dbReference type="NCBI Taxonomy" id="2478468"/>
    <lineage>
        <taxon>Bacteria</taxon>
        <taxon>Pseudomonadati</taxon>
        <taxon>Pseudomonadota</taxon>
        <taxon>Betaproteobacteria</taxon>
        <taxon>Burkholderiales</taxon>
        <taxon>Alcaligenaceae</taxon>
        <taxon>Pigmentiphaga</taxon>
    </lineage>
</organism>
<dbReference type="Proteomes" id="UP000277294">
    <property type="component" value="Unassembled WGS sequence"/>
</dbReference>
<evidence type="ECO:0000313" key="3">
    <source>
        <dbReference type="Proteomes" id="UP000277294"/>
    </source>
</evidence>
<dbReference type="InterPro" id="IPR022519">
    <property type="entry name" value="Gloeo/Verruco_rpt"/>
</dbReference>
<dbReference type="OrthoDB" id="8681142at2"/>
<proteinExistence type="predicted"/>
<feature type="chain" id="PRO_5018162014" description="Beta-propeller repeat protein" evidence="1">
    <location>
        <begin position="39"/>
        <end position="726"/>
    </location>
</feature>
<dbReference type="AlphaFoldDB" id="A0A3P4AW97"/>